<accession>A0A5J4LG10</accession>
<organism evidence="1 2">
    <name type="scientific">Streptomyces angustmyceticus</name>
    <dbReference type="NCBI Taxonomy" id="285578"/>
    <lineage>
        <taxon>Bacteria</taxon>
        <taxon>Bacillati</taxon>
        <taxon>Actinomycetota</taxon>
        <taxon>Actinomycetes</taxon>
        <taxon>Kitasatosporales</taxon>
        <taxon>Streptomycetaceae</taxon>
        <taxon>Streptomyces</taxon>
    </lineage>
</organism>
<sequence length="125" mass="14032">MSWHALRPTCLPDPDVVFRPTRRDIDPATGEPTAYALWDRHAWQPHGECWLWCGRDDVEVTWIGPVQSSGMHAAVFACRACLYELDQRVLQANMRRDSSALPADLAPRPPAAGLHRGAEARRAAY</sequence>
<dbReference type="EMBL" id="BLAG01000009">
    <property type="protein sequence ID" value="GES30992.1"/>
    <property type="molecule type" value="Genomic_DNA"/>
</dbReference>
<dbReference type="Proteomes" id="UP000325598">
    <property type="component" value="Unassembled WGS sequence"/>
</dbReference>
<reference evidence="1 2" key="1">
    <citation type="submission" date="2019-10" db="EMBL/GenBank/DDBJ databases">
        <title>Whole genome shotgun sequence of Streptomyces angustmyceticus NBRC 3934.</title>
        <authorList>
            <person name="Hosoyama A."/>
            <person name="Ichikawa N."/>
            <person name="Kimura A."/>
            <person name="Kitahashi Y."/>
            <person name="Komaki H."/>
            <person name="Uohara A."/>
        </authorList>
    </citation>
    <scope>NUCLEOTIDE SEQUENCE [LARGE SCALE GENOMIC DNA]</scope>
    <source>
        <strain evidence="1 2">NBRC 3934</strain>
    </source>
</reference>
<proteinExistence type="predicted"/>
<evidence type="ECO:0000313" key="1">
    <source>
        <dbReference type="EMBL" id="GES30992.1"/>
    </source>
</evidence>
<evidence type="ECO:0000313" key="2">
    <source>
        <dbReference type="Proteomes" id="UP000325598"/>
    </source>
</evidence>
<keyword evidence="2" id="KW-1185">Reference proteome</keyword>
<gene>
    <name evidence="1" type="ORF">San01_34790</name>
</gene>
<comment type="caution">
    <text evidence="1">The sequence shown here is derived from an EMBL/GenBank/DDBJ whole genome shotgun (WGS) entry which is preliminary data.</text>
</comment>
<name>A0A5J4LG10_9ACTN</name>
<dbReference type="AlphaFoldDB" id="A0A5J4LG10"/>
<protein>
    <submittedName>
        <fullName evidence="1">Uncharacterized protein</fullName>
    </submittedName>
</protein>